<reference evidence="8" key="1">
    <citation type="journal article" date="2019" name="Int. J. Syst. Evol. Microbiol.">
        <title>The Global Catalogue of Microorganisms (GCM) 10K type strain sequencing project: providing services to taxonomists for standard genome sequencing and annotation.</title>
        <authorList>
            <consortium name="The Broad Institute Genomics Platform"/>
            <consortium name="The Broad Institute Genome Sequencing Center for Infectious Disease"/>
            <person name="Wu L."/>
            <person name="Ma J."/>
        </authorList>
    </citation>
    <scope>NUCLEOTIDE SEQUENCE [LARGE SCALE GENOMIC DNA]</scope>
    <source>
        <strain evidence="8">JCM 3106</strain>
    </source>
</reference>
<dbReference type="RefSeq" id="WP_344896103.1">
    <property type="nucleotide sequence ID" value="NZ_BAAAWD010000008.1"/>
</dbReference>
<protein>
    <recommendedName>
        <fullName evidence="6">Protein kinase domain-containing protein</fullName>
    </recommendedName>
</protein>
<evidence type="ECO:0000256" key="2">
    <source>
        <dbReference type="ARBA" id="ARBA00022741"/>
    </source>
</evidence>
<sequence>MFWQSALNEGSAVPEIRPLRPGDPPRLGEYSLKGRLGEGGQGVVYLGESDGGERAAVKLLHVRFTGQEHARSRFARELAAARRVAPFCTARVLDADLDGETPYIASELIEGPSLREVVERDGPLSGEALERLAVGTATALAAIHHAGIAHRDFKPDNVLLAGDGPRVVDFGIAKIIDESGTITTRAVGTPAYMAPEQIAGERVGFPADVFAWGSTIAFTATGKAPFGSETIVATLNRVINHEADLSGLPEGLREIVAACLSKEQRLRPASDALLRRLLGHPPGEGEASQEELAEGAQNATVDLTGPGERAGTAGAAGAAGTRRRRTVITGVAGGLAVLGVAGAFLAARSGLLTAEATPTRTLAQTPPQQTPVRATPSSRLLDRIRTTGTLRVGYRDGLPGISLGDPPRGFEIDVAGRVATGLGVPDGGLRLVRLGSMPREDAIEKGRVDLVISNFSIENADPGRVAFAGPYYVAHRDVLVRASSKIDKLGELRGRRICLTRGQTTGSLIRERGVAFVDVRADDPVQCASQVADGSADAMTGDDLLIAGFGTRLHGIRLQIAGLRLTTERYGVAMRRGDPVACRRINEVITAMYADESMERLLRKHLGRVGFRFETARPRLETC</sequence>
<dbReference type="PROSITE" id="PS50011">
    <property type="entry name" value="PROTEIN_KINASE_DOM"/>
    <property type="match status" value="1"/>
</dbReference>
<dbReference type="Pfam" id="PF00497">
    <property type="entry name" value="SBP_bac_3"/>
    <property type="match status" value="1"/>
</dbReference>
<feature type="domain" description="Protein kinase" evidence="6">
    <location>
        <begin position="30"/>
        <end position="283"/>
    </location>
</feature>
<keyword evidence="4" id="KW-0067">ATP-binding</keyword>
<keyword evidence="1" id="KW-0808">Transferase</keyword>
<dbReference type="Pfam" id="PF00069">
    <property type="entry name" value="Pkinase"/>
    <property type="match status" value="1"/>
</dbReference>
<dbReference type="InterPro" id="IPR008271">
    <property type="entry name" value="Ser/Thr_kinase_AS"/>
</dbReference>
<feature type="region of interest" description="Disordered" evidence="5">
    <location>
        <begin position="301"/>
        <end position="322"/>
    </location>
</feature>
<keyword evidence="8" id="KW-1185">Reference proteome</keyword>
<dbReference type="SMART" id="SM00062">
    <property type="entry name" value="PBPb"/>
    <property type="match status" value="1"/>
</dbReference>
<proteinExistence type="predicted"/>
<dbReference type="Gene3D" id="1.10.510.10">
    <property type="entry name" value="Transferase(Phosphotransferase) domain 1"/>
    <property type="match status" value="1"/>
</dbReference>
<evidence type="ECO:0000256" key="5">
    <source>
        <dbReference type="SAM" id="MobiDB-lite"/>
    </source>
</evidence>
<evidence type="ECO:0000313" key="7">
    <source>
        <dbReference type="EMBL" id="GAA3010030.1"/>
    </source>
</evidence>
<dbReference type="Gene3D" id="3.30.200.20">
    <property type="entry name" value="Phosphorylase Kinase, domain 1"/>
    <property type="match status" value="1"/>
</dbReference>
<organism evidence="7 8">
    <name type="scientific">Streptosporangium longisporum</name>
    <dbReference type="NCBI Taxonomy" id="46187"/>
    <lineage>
        <taxon>Bacteria</taxon>
        <taxon>Bacillati</taxon>
        <taxon>Actinomycetota</taxon>
        <taxon>Actinomycetes</taxon>
        <taxon>Streptosporangiales</taxon>
        <taxon>Streptosporangiaceae</taxon>
        <taxon>Streptosporangium</taxon>
    </lineage>
</organism>
<dbReference type="Proteomes" id="UP001499930">
    <property type="component" value="Unassembled WGS sequence"/>
</dbReference>
<dbReference type="Gene3D" id="3.40.190.10">
    <property type="entry name" value="Periplasmic binding protein-like II"/>
    <property type="match status" value="2"/>
</dbReference>
<comment type="caution">
    <text evidence="7">The sequence shown here is derived from an EMBL/GenBank/DDBJ whole genome shotgun (WGS) entry which is preliminary data.</text>
</comment>
<dbReference type="SUPFAM" id="SSF56112">
    <property type="entry name" value="Protein kinase-like (PK-like)"/>
    <property type="match status" value="1"/>
</dbReference>
<dbReference type="EMBL" id="BAAAWD010000008">
    <property type="protein sequence ID" value="GAA3010030.1"/>
    <property type="molecule type" value="Genomic_DNA"/>
</dbReference>
<keyword evidence="3" id="KW-0418">Kinase</keyword>
<dbReference type="CDD" id="cd14014">
    <property type="entry name" value="STKc_PknB_like"/>
    <property type="match status" value="1"/>
</dbReference>
<feature type="region of interest" description="Disordered" evidence="5">
    <location>
        <begin position="1"/>
        <end position="24"/>
    </location>
</feature>
<keyword evidence="2" id="KW-0547">Nucleotide-binding</keyword>
<dbReference type="PROSITE" id="PS00108">
    <property type="entry name" value="PROTEIN_KINASE_ST"/>
    <property type="match status" value="1"/>
</dbReference>
<dbReference type="InterPro" id="IPR011009">
    <property type="entry name" value="Kinase-like_dom_sf"/>
</dbReference>
<gene>
    <name evidence="7" type="ORF">GCM10017559_35640</name>
</gene>
<evidence type="ECO:0000256" key="4">
    <source>
        <dbReference type="ARBA" id="ARBA00022840"/>
    </source>
</evidence>
<accession>A0ABP6KJ79</accession>
<dbReference type="PANTHER" id="PTHR43289">
    <property type="entry name" value="MITOGEN-ACTIVATED PROTEIN KINASE KINASE KINASE 20-RELATED"/>
    <property type="match status" value="1"/>
</dbReference>
<evidence type="ECO:0000256" key="1">
    <source>
        <dbReference type="ARBA" id="ARBA00022679"/>
    </source>
</evidence>
<dbReference type="PANTHER" id="PTHR43289:SF34">
    <property type="entry name" value="SERINE_THREONINE-PROTEIN KINASE YBDM-RELATED"/>
    <property type="match status" value="1"/>
</dbReference>
<evidence type="ECO:0000259" key="6">
    <source>
        <dbReference type="PROSITE" id="PS50011"/>
    </source>
</evidence>
<evidence type="ECO:0000256" key="3">
    <source>
        <dbReference type="ARBA" id="ARBA00022777"/>
    </source>
</evidence>
<name>A0ABP6KJ79_9ACTN</name>
<dbReference type="InterPro" id="IPR000719">
    <property type="entry name" value="Prot_kinase_dom"/>
</dbReference>
<feature type="compositionally biased region" description="Low complexity" evidence="5">
    <location>
        <begin position="304"/>
        <end position="320"/>
    </location>
</feature>
<dbReference type="SUPFAM" id="SSF53850">
    <property type="entry name" value="Periplasmic binding protein-like II"/>
    <property type="match status" value="1"/>
</dbReference>
<dbReference type="InterPro" id="IPR001638">
    <property type="entry name" value="Solute-binding_3/MltF_N"/>
</dbReference>
<evidence type="ECO:0000313" key="8">
    <source>
        <dbReference type="Proteomes" id="UP001499930"/>
    </source>
</evidence>